<keyword evidence="1" id="KW-0812">Transmembrane</keyword>
<sequence length="281" mass="31219">MLNMIKMDLYRMFRTKSMYIVWIVLAVAVLFTTFLCKTDYDSLNKEDAAQQEQFTEPTAENINVGMMVTLPTEPGEKVTVYDIFYANSQGKFYALFLVIFAVLFSTADIGSGYIKNIGGQVQKRGALIFSRSIALAVFMALTMTGAFILQAVANYIVFGDLEWGDPKAACSYFLTELVLHYALVLICMAIAIVLKNNVISMVISICLTMNVMSIVYGLVNSAVRKMGIHNFQMYKYTITGKISLLPMNPGGNDCFLALGVACVFIIIMISVSSVVFQKRDI</sequence>
<protein>
    <submittedName>
        <fullName evidence="2">ABC transporter permease</fullName>
    </submittedName>
</protein>
<dbReference type="Proteomes" id="UP000440513">
    <property type="component" value="Unassembled WGS sequence"/>
</dbReference>
<evidence type="ECO:0000313" key="2">
    <source>
        <dbReference type="EMBL" id="MST67400.1"/>
    </source>
</evidence>
<keyword evidence="1" id="KW-0472">Membrane</keyword>
<feature type="transmembrane region" description="Helical" evidence="1">
    <location>
        <begin position="201"/>
        <end position="219"/>
    </location>
</feature>
<feature type="transmembrane region" description="Helical" evidence="1">
    <location>
        <begin position="177"/>
        <end position="194"/>
    </location>
</feature>
<dbReference type="RefSeq" id="WP_154432797.1">
    <property type="nucleotide sequence ID" value="NZ_JBQHQP010000006.1"/>
</dbReference>
<proteinExistence type="predicted"/>
<accession>A0A7X2P5B0</accession>
<organism evidence="2 3">
    <name type="scientific">Oliverpabstia intestinalis</name>
    <dbReference type="NCBI Taxonomy" id="2606633"/>
    <lineage>
        <taxon>Bacteria</taxon>
        <taxon>Bacillati</taxon>
        <taxon>Bacillota</taxon>
        <taxon>Clostridia</taxon>
        <taxon>Lachnospirales</taxon>
        <taxon>Lachnospiraceae</taxon>
        <taxon>Oliverpabstia</taxon>
    </lineage>
</organism>
<comment type="caution">
    <text evidence="2">The sequence shown here is derived from an EMBL/GenBank/DDBJ whole genome shotgun (WGS) entry which is preliminary data.</text>
</comment>
<dbReference type="PANTHER" id="PTHR37305:SF1">
    <property type="entry name" value="MEMBRANE PROTEIN"/>
    <property type="match status" value="1"/>
</dbReference>
<dbReference type="AlphaFoldDB" id="A0A7X2P5B0"/>
<feature type="transmembrane region" description="Helical" evidence="1">
    <location>
        <begin position="135"/>
        <end position="157"/>
    </location>
</feature>
<gene>
    <name evidence="2" type="ORF">FYJ57_11895</name>
</gene>
<evidence type="ECO:0000313" key="3">
    <source>
        <dbReference type="Proteomes" id="UP000440513"/>
    </source>
</evidence>
<keyword evidence="3" id="KW-1185">Reference proteome</keyword>
<evidence type="ECO:0000256" key="1">
    <source>
        <dbReference type="SAM" id="Phobius"/>
    </source>
</evidence>
<dbReference type="EMBL" id="VUMS01000024">
    <property type="protein sequence ID" value="MST67400.1"/>
    <property type="molecule type" value="Genomic_DNA"/>
</dbReference>
<keyword evidence="1" id="KW-1133">Transmembrane helix</keyword>
<feature type="transmembrane region" description="Helical" evidence="1">
    <location>
        <begin position="255"/>
        <end position="276"/>
    </location>
</feature>
<reference evidence="2 3" key="1">
    <citation type="submission" date="2019-08" db="EMBL/GenBank/DDBJ databases">
        <title>In-depth cultivation of the pig gut microbiome towards novel bacterial diversity and tailored functional studies.</title>
        <authorList>
            <person name="Wylensek D."/>
            <person name="Hitch T.C.A."/>
            <person name="Clavel T."/>
        </authorList>
    </citation>
    <scope>NUCLEOTIDE SEQUENCE [LARGE SCALE GENOMIC DNA]</scope>
    <source>
        <strain evidence="2 3">BSM-380-WT-5A</strain>
    </source>
</reference>
<dbReference type="PANTHER" id="PTHR37305">
    <property type="entry name" value="INTEGRAL MEMBRANE PROTEIN-RELATED"/>
    <property type="match status" value="1"/>
</dbReference>
<name>A0A7X2P5B0_9FIRM</name>
<feature type="transmembrane region" description="Helical" evidence="1">
    <location>
        <begin position="92"/>
        <end position="114"/>
    </location>
</feature>